<dbReference type="Gene3D" id="1.20.1280.50">
    <property type="match status" value="1"/>
</dbReference>
<dbReference type="AlphaFoldDB" id="A0A6A5YQ23"/>
<dbReference type="InterPro" id="IPR001810">
    <property type="entry name" value="F-box_dom"/>
</dbReference>
<feature type="domain" description="F-box" evidence="1">
    <location>
        <begin position="2"/>
        <end position="48"/>
    </location>
</feature>
<keyword evidence="3" id="KW-1185">Reference proteome</keyword>
<dbReference type="InterPro" id="IPR036047">
    <property type="entry name" value="F-box-like_dom_sf"/>
</dbReference>
<evidence type="ECO:0000313" key="2">
    <source>
        <dbReference type="EMBL" id="KAF2109236.1"/>
    </source>
</evidence>
<name>A0A6A5YQ23_9PLEO</name>
<reference evidence="2" key="1">
    <citation type="journal article" date="2020" name="Stud. Mycol.">
        <title>101 Dothideomycetes genomes: a test case for predicting lifestyles and emergence of pathogens.</title>
        <authorList>
            <person name="Haridas S."/>
            <person name="Albert R."/>
            <person name="Binder M."/>
            <person name="Bloem J."/>
            <person name="Labutti K."/>
            <person name="Salamov A."/>
            <person name="Andreopoulos B."/>
            <person name="Baker S."/>
            <person name="Barry K."/>
            <person name="Bills G."/>
            <person name="Bluhm B."/>
            <person name="Cannon C."/>
            <person name="Castanera R."/>
            <person name="Culley D."/>
            <person name="Daum C."/>
            <person name="Ezra D."/>
            <person name="Gonzalez J."/>
            <person name="Henrissat B."/>
            <person name="Kuo A."/>
            <person name="Liang C."/>
            <person name="Lipzen A."/>
            <person name="Lutzoni F."/>
            <person name="Magnuson J."/>
            <person name="Mondo S."/>
            <person name="Nolan M."/>
            <person name="Ohm R."/>
            <person name="Pangilinan J."/>
            <person name="Park H.-J."/>
            <person name="Ramirez L."/>
            <person name="Alfaro M."/>
            <person name="Sun H."/>
            <person name="Tritt A."/>
            <person name="Yoshinaga Y."/>
            <person name="Zwiers L.-H."/>
            <person name="Turgeon B."/>
            <person name="Goodwin S."/>
            <person name="Spatafora J."/>
            <person name="Crous P."/>
            <person name="Grigoriev I."/>
        </authorList>
    </citation>
    <scope>NUCLEOTIDE SEQUENCE</scope>
    <source>
        <strain evidence="2">CBS 627.86</strain>
    </source>
</reference>
<dbReference type="Proteomes" id="UP000799770">
    <property type="component" value="Unassembled WGS sequence"/>
</dbReference>
<dbReference type="InterPro" id="IPR032675">
    <property type="entry name" value="LRR_dom_sf"/>
</dbReference>
<proteinExistence type="predicted"/>
<evidence type="ECO:0000313" key="3">
    <source>
        <dbReference type="Proteomes" id="UP000799770"/>
    </source>
</evidence>
<organism evidence="2 3">
    <name type="scientific">Lophiotrema nucula</name>
    <dbReference type="NCBI Taxonomy" id="690887"/>
    <lineage>
        <taxon>Eukaryota</taxon>
        <taxon>Fungi</taxon>
        <taxon>Dikarya</taxon>
        <taxon>Ascomycota</taxon>
        <taxon>Pezizomycotina</taxon>
        <taxon>Dothideomycetes</taxon>
        <taxon>Pleosporomycetidae</taxon>
        <taxon>Pleosporales</taxon>
        <taxon>Lophiotremataceae</taxon>
        <taxon>Lophiotrema</taxon>
    </lineage>
</organism>
<gene>
    <name evidence="2" type="ORF">BDV96DRAFT_652090</name>
</gene>
<dbReference type="PROSITE" id="PS50181">
    <property type="entry name" value="FBOX"/>
    <property type="match status" value="1"/>
</dbReference>
<accession>A0A6A5YQ23</accession>
<dbReference type="EMBL" id="ML977343">
    <property type="protein sequence ID" value="KAF2109236.1"/>
    <property type="molecule type" value="Genomic_DNA"/>
</dbReference>
<evidence type="ECO:0000259" key="1">
    <source>
        <dbReference type="PROSITE" id="PS50181"/>
    </source>
</evidence>
<dbReference type="Pfam" id="PF12937">
    <property type="entry name" value="F-box-like"/>
    <property type="match status" value="1"/>
</dbReference>
<dbReference type="OrthoDB" id="5425556at2759"/>
<protein>
    <recommendedName>
        <fullName evidence="1">F-box domain-containing protein</fullName>
    </recommendedName>
</protein>
<sequence length="354" mass="39474">MTTSLLNLPPELLVNILSFLPIPALLKFSETCHCSHGLANSSLHTLSLGIHPTRVSGIISRLAATQYASPKLIGSAFSLPNQSSNSILYDRAGTYDKRRNFSTSELLSSNDPYKVSVLIPDSQVFEYVTLLSFHTALTKSILLRHGGTLRNLDLSLWTLTKPIAKALSNLTAVRALSIRIEEFPHVRAVPRSRIARQRVHEREAWDVLTSQAIWAPRVTALRLEGGELDTAQLTTLLSKSRWCRELWVCKCPGVGKEVWSFLANEWEGRTALKILGVMKCGSQLDEAVLEMIGELKGLQFLTLHGCRGLDSDVVEEWNRDVWKIPEVIPPFTMVKHIDPSTIIEVDPAYLISND</sequence>
<dbReference type="SUPFAM" id="SSF52047">
    <property type="entry name" value="RNI-like"/>
    <property type="match status" value="1"/>
</dbReference>
<dbReference type="Gene3D" id="3.80.10.10">
    <property type="entry name" value="Ribonuclease Inhibitor"/>
    <property type="match status" value="1"/>
</dbReference>
<dbReference type="SUPFAM" id="SSF81383">
    <property type="entry name" value="F-box domain"/>
    <property type="match status" value="1"/>
</dbReference>